<dbReference type="InterPro" id="IPR013328">
    <property type="entry name" value="6PGD_dom2"/>
</dbReference>
<dbReference type="PANTHER" id="PTHR22981:SF7">
    <property type="entry name" value="3-HYDROXYISOBUTYRATE DEHYDROGENASE, MITOCHONDRIAL"/>
    <property type="match status" value="1"/>
</dbReference>
<dbReference type="GO" id="GO:0016616">
    <property type="term" value="F:oxidoreductase activity, acting on the CH-OH group of donors, NAD or NADP as acceptor"/>
    <property type="evidence" value="ECO:0007669"/>
    <property type="project" value="TreeGrafter"/>
</dbReference>
<dbReference type="InterPro" id="IPR036291">
    <property type="entry name" value="NAD(P)-bd_dom_sf"/>
</dbReference>
<protein>
    <submittedName>
        <fullName evidence="7">3-hydroxyisobutyrate dehydrogenase</fullName>
    </submittedName>
</protein>
<keyword evidence="2" id="KW-0560">Oxidoreductase</keyword>
<feature type="domain" description="6-phosphogluconate dehydrogenase NADP-binding" evidence="5">
    <location>
        <begin position="3"/>
        <end position="160"/>
    </location>
</feature>
<reference evidence="8" key="1">
    <citation type="submission" date="2016-11" db="EMBL/GenBank/DDBJ databases">
        <authorList>
            <person name="Varghese N."/>
            <person name="Submissions S."/>
        </authorList>
    </citation>
    <scope>NUCLEOTIDE SEQUENCE [LARGE SCALE GENOMIC DNA]</scope>
    <source>
        <strain evidence="8">CGMCC 1.6496</strain>
    </source>
</reference>
<dbReference type="Gene3D" id="1.10.1040.10">
    <property type="entry name" value="N-(1-d-carboxylethyl)-l-norvaline Dehydrogenase, domain 2"/>
    <property type="match status" value="1"/>
</dbReference>
<evidence type="ECO:0000313" key="8">
    <source>
        <dbReference type="Proteomes" id="UP000184079"/>
    </source>
</evidence>
<dbReference type="EMBL" id="FQXD01000003">
    <property type="protein sequence ID" value="SHH02058.1"/>
    <property type="molecule type" value="Genomic_DNA"/>
</dbReference>
<dbReference type="OrthoDB" id="9786703at2"/>
<dbReference type="SUPFAM" id="SSF48179">
    <property type="entry name" value="6-phosphogluconate dehydrogenase C-terminal domain-like"/>
    <property type="match status" value="1"/>
</dbReference>
<dbReference type="PIRSF" id="PIRSF000103">
    <property type="entry name" value="HIBADH"/>
    <property type="match status" value="1"/>
</dbReference>
<dbReference type="Gene3D" id="3.40.50.720">
    <property type="entry name" value="NAD(P)-binding Rossmann-like Domain"/>
    <property type="match status" value="1"/>
</dbReference>
<comment type="similarity">
    <text evidence="1">Belongs to the HIBADH-related family.</text>
</comment>
<dbReference type="PANTHER" id="PTHR22981">
    <property type="entry name" value="3-HYDROXYISOBUTYRATE DEHYDROGENASE-RELATED"/>
    <property type="match status" value="1"/>
</dbReference>
<dbReference type="InterPro" id="IPR006115">
    <property type="entry name" value="6PGDH_NADP-bd"/>
</dbReference>
<evidence type="ECO:0000256" key="4">
    <source>
        <dbReference type="PIRSR" id="PIRSR000103-1"/>
    </source>
</evidence>
<dbReference type="Pfam" id="PF14833">
    <property type="entry name" value="NAD_binding_11"/>
    <property type="match status" value="1"/>
</dbReference>
<evidence type="ECO:0000256" key="1">
    <source>
        <dbReference type="ARBA" id="ARBA00009080"/>
    </source>
</evidence>
<name>A0A1M5PJY5_9BACI</name>
<feature type="domain" description="3-hydroxyisobutyrate dehydrogenase-like NAD-binding" evidence="6">
    <location>
        <begin position="167"/>
        <end position="284"/>
    </location>
</feature>
<feature type="active site" evidence="4">
    <location>
        <position position="172"/>
    </location>
</feature>
<dbReference type="InterPro" id="IPR029154">
    <property type="entry name" value="HIBADH-like_NADP-bd"/>
</dbReference>
<dbReference type="SUPFAM" id="SSF51735">
    <property type="entry name" value="NAD(P)-binding Rossmann-fold domains"/>
    <property type="match status" value="1"/>
</dbReference>
<evidence type="ECO:0000259" key="6">
    <source>
        <dbReference type="Pfam" id="PF14833"/>
    </source>
</evidence>
<gene>
    <name evidence="7" type="ORF">SAMN05421807_103100</name>
</gene>
<accession>A0A1M5PJY5</accession>
<dbReference type="Pfam" id="PF03446">
    <property type="entry name" value="NAD_binding_2"/>
    <property type="match status" value="1"/>
</dbReference>
<dbReference type="GO" id="GO:0050661">
    <property type="term" value="F:NADP binding"/>
    <property type="evidence" value="ECO:0007669"/>
    <property type="project" value="InterPro"/>
</dbReference>
<keyword evidence="3" id="KW-0520">NAD</keyword>
<organism evidence="7 8">
    <name type="scientific">Virgibacillus chiguensis</name>
    <dbReference type="NCBI Taxonomy" id="411959"/>
    <lineage>
        <taxon>Bacteria</taxon>
        <taxon>Bacillati</taxon>
        <taxon>Bacillota</taxon>
        <taxon>Bacilli</taxon>
        <taxon>Bacillales</taxon>
        <taxon>Bacillaceae</taxon>
        <taxon>Virgibacillus</taxon>
    </lineage>
</organism>
<dbReference type="GO" id="GO:0051287">
    <property type="term" value="F:NAD binding"/>
    <property type="evidence" value="ECO:0007669"/>
    <property type="project" value="InterPro"/>
</dbReference>
<proteinExistence type="inferred from homology"/>
<evidence type="ECO:0000256" key="3">
    <source>
        <dbReference type="ARBA" id="ARBA00023027"/>
    </source>
</evidence>
<keyword evidence="8" id="KW-1185">Reference proteome</keyword>
<dbReference type="InterPro" id="IPR015815">
    <property type="entry name" value="HIBADH-related"/>
</dbReference>
<dbReference type="AlphaFoldDB" id="A0A1M5PJY5"/>
<evidence type="ECO:0000259" key="5">
    <source>
        <dbReference type="Pfam" id="PF03446"/>
    </source>
</evidence>
<dbReference type="Proteomes" id="UP000184079">
    <property type="component" value="Unassembled WGS sequence"/>
</dbReference>
<evidence type="ECO:0000256" key="2">
    <source>
        <dbReference type="ARBA" id="ARBA00023002"/>
    </source>
</evidence>
<dbReference type="InterPro" id="IPR008927">
    <property type="entry name" value="6-PGluconate_DH-like_C_sf"/>
</dbReference>
<dbReference type="RefSeq" id="WP_073005917.1">
    <property type="nucleotide sequence ID" value="NZ_FQXD01000003.1"/>
</dbReference>
<sequence length="298" mass="32622">MKRIGFIGLGNMGLPMAIGLVKEGYTVTGYDINEQAVLSLKEQGGRIATTIGQVLVSSDVILTSLPSVKAVEEVYLAADGLIEQGDKTKILVDTSTVSPELNQMIDQACAEKEIPFLASPVSGGVVGAEQQTLTVMAGGRREVFERVLPIFEVIGGNVFHVNEQIDSGTTVKLINNLLIGFYTAGVSEALHIAIKKNINLDDLYSMLSVSYGQSRIYERNYKAFIANNDFEPGFSLKLLRKDLEFAMEAAENNQLDLPISKTLLSLYQQVEKEGYGDQDMAVLYERVKEQSAKKEAEK</sequence>
<evidence type="ECO:0000313" key="7">
    <source>
        <dbReference type="EMBL" id="SHH02058.1"/>
    </source>
</evidence>